<dbReference type="Proteomes" id="UP000811899">
    <property type="component" value="Unassembled WGS sequence"/>
</dbReference>
<dbReference type="RefSeq" id="WP_214169499.1">
    <property type="nucleotide sequence ID" value="NZ_JAHCVJ010000001.1"/>
</dbReference>
<proteinExistence type="predicted"/>
<dbReference type="InterPro" id="IPR041489">
    <property type="entry name" value="PDZ_6"/>
</dbReference>
<dbReference type="Gene3D" id="2.30.42.10">
    <property type="match status" value="1"/>
</dbReference>
<dbReference type="Pfam" id="PF17820">
    <property type="entry name" value="PDZ_6"/>
    <property type="match status" value="1"/>
</dbReference>
<evidence type="ECO:0000313" key="3">
    <source>
        <dbReference type="Proteomes" id="UP000811899"/>
    </source>
</evidence>
<comment type="caution">
    <text evidence="2">The sequence shown here is derived from an EMBL/GenBank/DDBJ whole genome shotgun (WGS) entry which is preliminary data.</text>
</comment>
<gene>
    <name evidence="2" type="ORF">KI809_00135</name>
</gene>
<dbReference type="InterPro" id="IPR045375">
    <property type="entry name" value="Put_radical_SAM-like_N"/>
</dbReference>
<protein>
    <submittedName>
        <fullName evidence="2">DUF512 domain-containing protein</fullName>
    </submittedName>
</protein>
<dbReference type="Pfam" id="PF19238">
    <property type="entry name" value="Radical_SAM_2"/>
    <property type="match status" value="1"/>
</dbReference>
<dbReference type="InterPro" id="IPR013785">
    <property type="entry name" value="Aldolase_TIM"/>
</dbReference>
<sequence>MSGLLIESITEGGIASEMGIEPGDRIISINGHVLKDIIDYHYWNDGDHLLIEIEKPDGSLWECDIEGGDENSLGIVIPAPKPAHCKNKCIFCFVHQLPKGLRKTLYVKDEDYRLSFIYGNYVTLANVSKSDLLRIKKQRLSPLYISVHATDPVLREELLGKQGITPIMEVMADLAASGIKMHTQIVLCPGINDGDAFKKTVADLVALYPQVASIAIVPVGLTSHRKGLAVVEPVTAAYAALFINELEPEMKRLAKELGEPVLFLADEFYLKANVPFPAMSLYGDFPQLENGVGMIPLFRQEAMKVLKKARMLGEGKAIIVTGFSAYNELGQFLSELSAKTGLSLDVVAVKNNLFGPSVTVTGLVAGRDIIKALDGAESGALIVIPDVMLKEGEGVFLDDLTTGDIERALNVRTLVVESSPQGLYAGLKRQFLKKGNKN</sequence>
<dbReference type="AlphaFoldDB" id="A0AAW4KZK6"/>
<dbReference type="SUPFAM" id="SSF102114">
    <property type="entry name" value="Radical SAM enzymes"/>
    <property type="match status" value="1"/>
</dbReference>
<reference evidence="2 3" key="1">
    <citation type="submission" date="2021-05" db="EMBL/GenBank/DDBJ databases">
        <title>The draft genome of Geobacter pelophilus DSM 12255.</title>
        <authorList>
            <person name="Xu Z."/>
            <person name="Masuda Y."/>
            <person name="Itoh H."/>
            <person name="Senoo K."/>
        </authorList>
    </citation>
    <scope>NUCLEOTIDE SEQUENCE [LARGE SCALE GENOMIC DNA]</scope>
    <source>
        <strain evidence="2 3">DSM 12255</strain>
    </source>
</reference>
<evidence type="ECO:0000259" key="1">
    <source>
        <dbReference type="PROSITE" id="PS50106"/>
    </source>
</evidence>
<dbReference type="InterPro" id="IPR007549">
    <property type="entry name" value="DUF512"/>
</dbReference>
<dbReference type="InterPro" id="IPR036034">
    <property type="entry name" value="PDZ_sf"/>
</dbReference>
<feature type="domain" description="PDZ" evidence="1">
    <location>
        <begin position="1"/>
        <end position="37"/>
    </location>
</feature>
<dbReference type="Gene3D" id="3.20.20.70">
    <property type="entry name" value="Aldolase class I"/>
    <property type="match status" value="1"/>
</dbReference>
<dbReference type="InterPro" id="IPR058240">
    <property type="entry name" value="rSAM_sf"/>
</dbReference>
<dbReference type="SUPFAM" id="SSF50156">
    <property type="entry name" value="PDZ domain-like"/>
    <property type="match status" value="1"/>
</dbReference>
<name>A0AAW4KZK6_9BACT</name>
<organism evidence="2 3">
    <name type="scientific">Geoanaerobacter pelophilus</name>
    <dbReference type="NCBI Taxonomy" id="60036"/>
    <lineage>
        <taxon>Bacteria</taxon>
        <taxon>Pseudomonadati</taxon>
        <taxon>Thermodesulfobacteriota</taxon>
        <taxon>Desulfuromonadia</taxon>
        <taxon>Geobacterales</taxon>
        <taxon>Geobacteraceae</taxon>
        <taxon>Geoanaerobacter</taxon>
    </lineage>
</organism>
<evidence type="ECO:0000313" key="2">
    <source>
        <dbReference type="EMBL" id="MBT0662697.1"/>
    </source>
</evidence>
<keyword evidence="3" id="KW-1185">Reference proteome</keyword>
<dbReference type="PROSITE" id="PS50106">
    <property type="entry name" value="PDZ"/>
    <property type="match status" value="1"/>
</dbReference>
<dbReference type="Pfam" id="PF04459">
    <property type="entry name" value="DUF512"/>
    <property type="match status" value="1"/>
</dbReference>
<accession>A0AAW4KZK6</accession>
<dbReference type="InterPro" id="IPR001478">
    <property type="entry name" value="PDZ"/>
</dbReference>
<dbReference type="EMBL" id="JAHCVJ010000001">
    <property type="protein sequence ID" value="MBT0662697.1"/>
    <property type="molecule type" value="Genomic_DNA"/>
</dbReference>